<dbReference type="InterPro" id="IPR004100">
    <property type="entry name" value="ATPase_F1/V1/A1_a/bsu_N"/>
</dbReference>
<proteinExistence type="inferred from homology"/>
<comment type="catalytic activity">
    <reaction evidence="15">
        <text>ATP + H2O + 4 H(+)(in) = ADP + phosphate + 5 H(+)(out)</text>
        <dbReference type="Rhea" id="RHEA:57720"/>
        <dbReference type="ChEBI" id="CHEBI:15377"/>
        <dbReference type="ChEBI" id="CHEBI:15378"/>
        <dbReference type="ChEBI" id="CHEBI:30616"/>
        <dbReference type="ChEBI" id="CHEBI:43474"/>
        <dbReference type="ChEBI" id="CHEBI:456216"/>
        <dbReference type="EC" id="7.1.2.2"/>
    </reaction>
</comment>
<dbReference type="PROSITE" id="PS00152">
    <property type="entry name" value="ATPASE_ALPHA_BETA"/>
    <property type="match status" value="1"/>
</dbReference>
<dbReference type="CDD" id="cd01133">
    <property type="entry name" value="F1-ATPase_beta_CD"/>
    <property type="match status" value="1"/>
</dbReference>
<dbReference type="KEGG" id="ppsc:EHS13_00315"/>
<evidence type="ECO:0000256" key="12">
    <source>
        <dbReference type="ARBA" id="ARBA00023310"/>
    </source>
</evidence>
<dbReference type="GO" id="GO:0005886">
    <property type="term" value="C:plasma membrane"/>
    <property type="evidence" value="ECO:0007669"/>
    <property type="project" value="UniProtKB-SubCell"/>
</dbReference>
<dbReference type="SUPFAM" id="SSF50615">
    <property type="entry name" value="N-terminal domain of alpha and beta subunits of F1 ATP synthase"/>
    <property type="match status" value="1"/>
</dbReference>
<dbReference type="RefSeq" id="WP_155698293.1">
    <property type="nucleotide sequence ID" value="NZ_CP034235.1"/>
</dbReference>
<dbReference type="SUPFAM" id="SSF47917">
    <property type="entry name" value="C-terminal domain of alpha and beta subunits of F1 ATP synthase"/>
    <property type="match status" value="1"/>
</dbReference>
<dbReference type="Gene3D" id="2.40.10.170">
    <property type="match status" value="1"/>
</dbReference>
<dbReference type="NCBIfam" id="TIGR01039">
    <property type="entry name" value="atpD"/>
    <property type="match status" value="1"/>
</dbReference>
<evidence type="ECO:0000259" key="16">
    <source>
        <dbReference type="SMART" id="SM00382"/>
    </source>
</evidence>
<evidence type="ECO:0000256" key="9">
    <source>
        <dbReference type="ARBA" id="ARBA00023065"/>
    </source>
</evidence>
<evidence type="ECO:0000313" key="18">
    <source>
        <dbReference type="Proteomes" id="UP000426246"/>
    </source>
</evidence>
<protein>
    <recommendedName>
        <fullName evidence="15">ATP synthase subunit beta</fullName>
        <ecNumber evidence="15">7.1.2.2</ecNumber>
    </recommendedName>
    <alternativeName>
        <fullName evidence="15">ATP synthase F1 sector subunit beta</fullName>
    </alternativeName>
    <alternativeName>
        <fullName evidence="15">F-ATPase subunit beta</fullName>
    </alternativeName>
</protein>
<dbReference type="Pfam" id="PF00006">
    <property type="entry name" value="ATP-synt_ab"/>
    <property type="match status" value="1"/>
</dbReference>
<dbReference type="InterPro" id="IPR020003">
    <property type="entry name" value="ATPase_a/bsu_AS"/>
</dbReference>
<dbReference type="EC" id="7.1.2.2" evidence="15"/>
<evidence type="ECO:0000256" key="11">
    <source>
        <dbReference type="ARBA" id="ARBA00023196"/>
    </source>
</evidence>
<dbReference type="InterPro" id="IPR055190">
    <property type="entry name" value="ATP-synt_VA_C"/>
</dbReference>
<comment type="subcellular location">
    <subcellularLocation>
        <location evidence="1 15">Cell membrane</location>
        <topology evidence="1 15">Peripheral membrane protein</topology>
    </subcellularLocation>
</comment>
<dbReference type="InterPro" id="IPR036121">
    <property type="entry name" value="ATPase_F1/V1/A1_a/bsu_N_sf"/>
</dbReference>
<name>A0A6B8RBB1_9BACL</name>
<dbReference type="CDD" id="cd18115">
    <property type="entry name" value="ATP-synt_F1_beta_N"/>
    <property type="match status" value="1"/>
</dbReference>
<comment type="similarity">
    <text evidence="2 15">Belongs to the ATPase alpha/beta chains family.</text>
</comment>
<keyword evidence="18" id="KW-1185">Reference proteome</keyword>
<evidence type="ECO:0000256" key="2">
    <source>
        <dbReference type="ARBA" id="ARBA00008936"/>
    </source>
</evidence>
<evidence type="ECO:0000256" key="15">
    <source>
        <dbReference type="HAMAP-Rule" id="MF_01347"/>
    </source>
</evidence>
<comment type="function">
    <text evidence="14">Produces ATP from ADP in the presence of a sodium ion gradient across the membrane. The beta chain is the catalytic subunit.</text>
</comment>
<dbReference type="InterPro" id="IPR050053">
    <property type="entry name" value="ATPase_alpha/beta_chains"/>
</dbReference>
<dbReference type="GO" id="GO:0046962">
    <property type="term" value="F:sodium-transporting ATPase activity, rotational mechanism"/>
    <property type="evidence" value="ECO:0007669"/>
    <property type="project" value="UniProtKB-EC"/>
</dbReference>
<evidence type="ECO:0000256" key="7">
    <source>
        <dbReference type="ARBA" id="ARBA00022840"/>
    </source>
</evidence>
<evidence type="ECO:0000256" key="10">
    <source>
        <dbReference type="ARBA" id="ARBA00023136"/>
    </source>
</evidence>
<dbReference type="CDD" id="cd18110">
    <property type="entry name" value="ATP-synt_F1_beta_C"/>
    <property type="match status" value="1"/>
</dbReference>
<dbReference type="SMART" id="SM00382">
    <property type="entry name" value="AAA"/>
    <property type="match status" value="1"/>
</dbReference>
<dbReference type="FunFam" id="3.40.50.300:FF:000004">
    <property type="entry name" value="ATP synthase subunit beta"/>
    <property type="match status" value="1"/>
</dbReference>
<evidence type="ECO:0000256" key="8">
    <source>
        <dbReference type="ARBA" id="ARBA00022967"/>
    </source>
</evidence>
<dbReference type="InterPro" id="IPR027417">
    <property type="entry name" value="P-loop_NTPase"/>
</dbReference>
<sequence>MSNGRVVQVMGPVVDIEFERGHLPNILNAIKIEKKASTAGERDINLTVEVAVHLGDNMVRCVAMSSTDGLVRGLDAVDLGSPISVPVGNITLGRVFNVLGEPIDGGTPVERTNVKPIHRAAPAFDELAVQAEMLETGIKVIDLLAPYVKGGKIGLFGGAGVGKTVTIQELINNIAQEHGGISVFAGVGERTREGNDLYHEMKDSGVISKTAMVFGQMNEPPGARLRVALSGLTMAEYFRDEENKDVLLFIDNIFRFTQAGSEVSALLGRMPSAVGYQPTLATEMGQLQERITSTKKGSVTSIQAVYVPADDYTDPAPATAFAHLDATTNLERKIAEQGIFPAVDPLASSSRILSPEVVGEEHYQVAQGVKKLLQRYKELQDIIAILGMDELSDDDKLTVQRARKIQRFLSQPFNVAEQFTGIKGKYVPVKDTVRSFKEILEGKHDDLPEAAFMYVGAIEEAIEKAKTL</sequence>
<dbReference type="InterPro" id="IPR005722">
    <property type="entry name" value="ATP_synth_F1_bsu"/>
</dbReference>
<evidence type="ECO:0000256" key="6">
    <source>
        <dbReference type="ARBA" id="ARBA00022781"/>
    </source>
</evidence>
<dbReference type="SUPFAM" id="SSF52540">
    <property type="entry name" value="P-loop containing nucleoside triphosphate hydrolases"/>
    <property type="match status" value="1"/>
</dbReference>
<comment type="catalytic activity">
    <reaction evidence="13">
        <text>4 Na(+)(in) + ATP + H2O = 4 Na(+)(out) + ADP + phosphate + H(+)</text>
        <dbReference type="Rhea" id="RHEA:58156"/>
        <dbReference type="ChEBI" id="CHEBI:15377"/>
        <dbReference type="ChEBI" id="CHEBI:15378"/>
        <dbReference type="ChEBI" id="CHEBI:29101"/>
        <dbReference type="ChEBI" id="CHEBI:30616"/>
        <dbReference type="ChEBI" id="CHEBI:43474"/>
        <dbReference type="ChEBI" id="CHEBI:456216"/>
        <dbReference type="EC" id="7.2.2.1"/>
    </reaction>
</comment>
<dbReference type="GO" id="GO:0005524">
    <property type="term" value="F:ATP binding"/>
    <property type="evidence" value="ECO:0007669"/>
    <property type="project" value="UniProtKB-UniRule"/>
</dbReference>
<dbReference type="PANTHER" id="PTHR15184">
    <property type="entry name" value="ATP SYNTHASE"/>
    <property type="match status" value="1"/>
</dbReference>
<keyword evidence="7 15" id="KW-0067">ATP-binding</keyword>
<dbReference type="GO" id="GO:0046933">
    <property type="term" value="F:proton-transporting ATP synthase activity, rotational mechanism"/>
    <property type="evidence" value="ECO:0007669"/>
    <property type="project" value="UniProtKB-UniRule"/>
</dbReference>
<evidence type="ECO:0000256" key="4">
    <source>
        <dbReference type="ARBA" id="ARBA00022475"/>
    </source>
</evidence>
<dbReference type="FunFam" id="1.10.1140.10:FF:000001">
    <property type="entry name" value="ATP synthase subunit beta"/>
    <property type="match status" value="1"/>
</dbReference>
<evidence type="ECO:0000256" key="13">
    <source>
        <dbReference type="ARBA" id="ARBA00052325"/>
    </source>
</evidence>
<reference evidence="18" key="1">
    <citation type="submission" date="2018-11" db="EMBL/GenBank/DDBJ databases">
        <title>Complete genome sequence of Paenibacillus sp. ML311-T8.</title>
        <authorList>
            <person name="Nam Y.-D."/>
            <person name="Kang J."/>
            <person name="Chung W.-H."/>
            <person name="Park Y.S."/>
        </authorList>
    </citation>
    <scope>NUCLEOTIDE SEQUENCE [LARGE SCALE GENOMIC DNA]</scope>
    <source>
        <strain evidence="18">ML311-T8</strain>
    </source>
</reference>
<keyword evidence="9 15" id="KW-0406">Ion transport</keyword>
<evidence type="ECO:0000313" key="17">
    <source>
        <dbReference type="EMBL" id="QGQ93477.1"/>
    </source>
</evidence>
<dbReference type="Gene3D" id="1.10.1140.10">
    <property type="entry name" value="Bovine Mitochondrial F1-atpase, Atp Synthase Beta Chain, Chain D, domain 3"/>
    <property type="match status" value="1"/>
</dbReference>
<keyword evidence="10 15" id="KW-0472">Membrane</keyword>
<keyword evidence="5 15" id="KW-0547">Nucleotide-binding</keyword>
<keyword evidence="8 15" id="KW-1278">Translocase</keyword>
<evidence type="ECO:0000256" key="5">
    <source>
        <dbReference type="ARBA" id="ARBA00022741"/>
    </source>
</evidence>
<keyword evidence="3 15" id="KW-0813">Transport</keyword>
<keyword evidence="12 15" id="KW-0066">ATP synthesis</keyword>
<dbReference type="InterPro" id="IPR000194">
    <property type="entry name" value="ATPase_F1/V1/A1_a/bsu_nucl-bd"/>
</dbReference>
<dbReference type="Pfam" id="PF02874">
    <property type="entry name" value="ATP-synt_ab_N"/>
    <property type="match status" value="1"/>
</dbReference>
<dbReference type="OrthoDB" id="9801639at2"/>
<dbReference type="HAMAP" id="MF_01347">
    <property type="entry name" value="ATP_synth_beta_bact"/>
    <property type="match status" value="1"/>
</dbReference>
<keyword evidence="6 15" id="KW-0375">Hydrogen ion transport</keyword>
<keyword evidence="11 15" id="KW-0139">CF(1)</keyword>
<dbReference type="Gene3D" id="3.40.50.300">
    <property type="entry name" value="P-loop containing nucleotide triphosphate hydrolases"/>
    <property type="match status" value="1"/>
</dbReference>
<dbReference type="EMBL" id="CP034235">
    <property type="protein sequence ID" value="QGQ93477.1"/>
    <property type="molecule type" value="Genomic_DNA"/>
</dbReference>
<feature type="binding site" evidence="15">
    <location>
        <begin position="157"/>
        <end position="164"/>
    </location>
    <ligand>
        <name>ATP</name>
        <dbReference type="ChEBI" id="CHEBI:30616"/>
    </ligand>
</feature>
<dbReference type="GO" id="GO:0045259">
    <property type="term" value="C:proton-transporting ATP synthase complex"/>
    <property type="evidence" value="ECO:0007669"/>
    <property type="project" value="UniProtKB-KW"/>
</dbReference>
<gene>
    <name evidence="15 17" type="primary">atpD</name>
    <name evidence="17" type="ORF">EHS13_00315</name>
</gene>
<dbReference type="InterPro" id="IPR003593">
    <property type="entry name" value="AAA+_ATPase"/>
</dbReference>
<dbReference type="InterPro" id="IPR024034">
    <property type="entry name" value="ATPase_F1/V1_b/a_C"/>
</dbReference>
<dbReference type="PANTHER" id="PTHR15184:SF71">
    <property type="entry name" value="ATP SYNTHASE SUBUNIT BETA, MITOCHONDRIAL"/>
    <property type="match status" value="1"/>
</dbReference>
<organism evidence="17 18">
    <name type="scientific">Paenibacillus psychroresistens</name>
    <dbReference type="NCBI Taxonomy" id="1778678"/>
    <lineage>
        <taxon>Bacteria</taxon>
        <taxon>Bacillati</taxon>
        <taxon>Bacillota</taxon>
        <taxon>Bacilli</taxon>
        <taxon>Bacillales</taxon>
        <taxon>Paenibacillaceae</taxon>
        <taxon>Paenibacillus</taxon>
    </lineage>
</organism>
<evidence type="ECO:0000256" key="14">
    <source>
        <dbReference type="ARBA" id="ARBA00059242"/>
    </source>
</evidence>
<comment type="function">
    <text evidence="15">Produces ATP from ADP in the presence of a proton gradient across the membrane. The catalytic sites are hosted primarily by the beta subunits.</text>
</comment>
<evidence type="ECO:0000256" key="3">
    <source>
        <dbReference type="ARBA" id="ARBA00022448"/>
    </source>
</evidence>
<keyword evidence="4 15" id="KW-1003">Cell membrane</keyword>
<evidence type="ECO:0000256" key="1">
    <source>
        <dbReference type="ARBA" id="ARBA00004202"/>
    </source>
</evidence>
<dbReference type="Pfam" id="PF22919">
    <property type="entry name" value="ATP-synt_VA_C"/>
    <property type="match status" value="1"/>
</dbReference>
<dbReference type="AlphaFoldDB" id="A0A6B8RBB1"/>
<dbReference type="Proteomes" id="UP000426246">
    <property type="component" value="Chromosome"/>
</dbReference>
<dbReference type="FunFam" id="2.40.10.170:FF:000005">
    <property type="entry name" value="ATP synthase subunit beta"/>
    <property type="match status" value="1"/>
</dbReference>
<accession>A0A6B8RBB1</accession>
<feature type="domain" description="AAA+ ATPase" evidence="16">
    <location>
        <begin position="149"/>
        <end position="335"/>
    </location>
</feature>